<proteinExistence type="predicted"/>
<dbReference type="InterPro" id="IPR045177">
    <property type="entry name" value="FDM1-5/IDN2"/>
</dbReference>
<evidence type="ECO:0000259" key="3">
    <source>
        <dbReference type="Pfam" id="PF03470"/>
    </source>
</evidence>
<organism evidence="4 5">
    <name type="scientific">Perilla frutescens var. hirtella</name>
    <name type="common">Perilla citriodora</name>
    <name type="synonym">Perilla setoyensis</name>
    <dbReference type="NCBI Taxonomy" id="608512"/>
    <lineage>
        <taxon>Eukaryota</taxon>
        <taxon>Viridiplantae</taxon>
        <taxon>Streptophyta</taxon>
        <taxon>Embryophyta</taxon>
        <taxon>Tracheophyta</taxon>
        <taxon>Spermatophyta</taxon>
        <taxon>Magnoliopsida</taxon>
        <taxon>eudicotyledons</taxon>
        <taxon>Gunneridae</taxon>
        <taxon>Pentapetalae</taxon>
        <taxon>asterids</taxon>
        <taxon>lamiids</taxon>
        <taxon>Lamiales</taxon>
        <taxon>Lamiaceae</taxon>
        <taxon>Nepetoideae</taxon>
        <taxon>Elsholtzieae</taxon>
        <taxon>Perilla</taxon>
    </lineage>
</organism>
<feature type="compositionally biased region" description="Basic residues" evidence="1">
    <location>
        <begin position="147"/>
        <end position="160"/>
    </location>
</feature>
<protein>
    <recommendedName>
        <fullName evidence="6">Factor of DNA methylation 1-5/IDN2 domain-containing protein</fullName>
    </recommendedName>
</protein>
<dbReference type="Pfam" id="PF03469">
    <property type="entry name" value="XH"/>
    <property type="match status" value="1"/>
</dbReference>
<sequence>MNVSRRRGLRSGNRIEMGNSSTPKELEQSVDIKESEVEVHKEIYYKLFKVGDYKIRGFNGEFRCPFGCACREGEDDYHYTHLLQHAIRVAEGSITRIQKAKHSAMARYLAIDLASEADHDDQHLYNKPPTARKRSRSDLDHIPNSNSKRKAVRTPPRKRQPKVDGNVQKLAMAEKREKEAHEKVRELEEKMSEMAEKMNALLTKERKSNDELQGVRTELIAGLSEIHHGNNFNVEIGIRKIGELDPDDFISELHYKNTPHGEIVMRGVELCTLWQEKIKDPHWYPFQIVEDDTGKAQRLLKEDDLTLQALKEEWGRWIYDAVVKALIEVQEHNASGGYMVPELWNFKEQRKAMLVEVIRHIFKLAAVKGNKPRAQPRKSPNTKGC</sequence>
<gene>
    <name evidence="4" type="ORF">C2S53_017477</name>
</gene>
<evidence type="ECO:0008006" key="6">
    <source>
        <dbReference type="Google" id="ProtNLM"/>
    </source>
</evidence>
<feature type="region of interest" description="Disordered" evidence="1">
    <location>
        <begin position="1"/>
        <end position="29"/>
    </location>
</feature>
<feature type="domain" description="Zinc finger-XS" evidence="3">
    <location>
        <begin position="64"/>
        <end position="106"/>
    </location>
</feature>
<dbReference type="EMBL" id="SDAM02029626">
    <property type="protein sequence ID" value="KAH6755219.1"/>
    <property type="molecule type" value="Genomic_DNA"/>
</dbReference>
<dbReference type="InterPro" id="IPR005381">
    <property type="entry name" value="Znf-XS_domain"/>
</dbReference>
<dbReference type="PANTHER" id="PTHR21596">
    <property type="entry name" value="RIBONUCLEASE P SUBUNIT P38"/>
    <property type="match status" value="1"/>
</dbReference>
<dbReference type="AlphaFoldDB" id="A0AAD4IM19"/>
<reference evidence="4 5" key="1">
    <citation type="journal article" date="2021" name="Nat. Commun.">
        <title>Incipient diploidization of the medicinal plant Perilla within 10,000 years.</title>
        <authorList>
            <person name="Zhang Y."/>
            <person name="Shen Q."/>
            <person name="Leng L."/>
            <person name="Zhang D."/>
            <person name="Chen S."/>
            <person name="Shi Y."/>
            <person name="Ning Z."/>
            <person name="Chen S."/>
        </authorList>
    </citation>
    <scope>NUCLEOTIDE SEQUENCE [LARGE SCALE GENOMIC DNA]</scope>
    <source>
        <strain evidence="5">cv. PC099</strain>
    </source>
</reference>
<evidence type="ECO:0000313" key="4">
    <source>
        <dbReference type="EMBL" id="KAH6755219.1"/>
    </source>
</evidence>
<accession>A0AAD4IM19</accession>
<dbReference type="Pfam" id="PF03470">
    <property type="entry name" value="zf-XS"/>
    <property type="match status" value="1"/>
</dbReference>
<dbReference type="PANTHER" id="PTHR21596:SF3">
    <property type="entry name" value="FACTOR OF DNA METHYLATION 1-RELATED"/>
    <property type="match status" value="1"/>
</dbReference>
<evidence type="ECO:0000259" key="2">
    <source>
        <dbReference type="Pfam" id="PF03469"/>
    </source>
</evidence>
<feature type="region of interest" description="Disordered" evidence="1">
    <location>
        <begin position="120"/>
        <end position="180"/>
    </location>
</feature>
<feature type="domain" description="Factor of DNA methylation 1-5/IDN2" evidence="2">
    <location>
        <begin position="239"/>
        <end position="366"/>
    </location>
</feature>
<dbReference type="GO" id="GO:0080188">
    <property type="term" value="P:gene silencing by siRNA-directed DNA methylation"/>
    <property type="evidence" value="ECO:0007669"/>
    <property type="project" value="InterPro"/>
</dbReference>
<dbReference type="InterPro" id="IPR005379">
    <property type="entry name" value="FDM1-5/IDN2_XH"/>
</dbReference>
<name>A0AAD4IM19_PERFH</name>
<comment type="caution">
    <text evidence="4">The sequence shown here is derived from an EMBL/GenBank/DDBJ whole genome shotgun (WGS) entry which is preliminary data.</text>
</comment>
<evidence type="ECO:0000256" key="1">
    <source>
        <dbReference type="SAM" id="MobiDB-lite"/>
    </source>
</evidence>
<evidence type="ECO:0000313" key="5">
    <source>
        <dbReference type="Proteomes" id="UP001190926"/>
    </source>
</evidence>
<dbReference type="Proteomes" id="UP001190926">
    <property type="component" value="Unassembled WGS sequence"/>
</dbReference>
<keyword evidence="5" id="KW-1185">Reference proteome</keyword>